<dbReference type="InterPro" id="IPR002885">
    <property type="entry name" value="PPR_rpt"/>
</dbReference>
<keyword evidence="8" id="KW-1185">Reference proteome</keyword>
<dbReference type="PROSITE" id="PS51375">
    <property type="entry name" value="PPR"/>
    <property type="match status" value="2"/>
</dbReference>
<evidence type="ECO:0000256" key="3">
    <source>
        <dbReference type="ARBA" id="ARBA00044493"/>
    </source>
</evidence>
<dbReference type="PANTHER" id="PTHR47447">
    <property type="entry name" value="OS03G0856100 PROTEIN"/>
    <property type="match status" value="1"/>
</dbReference>
<dbReference type="Pfam" id="PF13812">
    <property type="entry name" value="PPR_3"/>
    <property type="match status" value="1"/>
</dbReference>
<comment type="similarity">
    <text evidence="1">Belongs to the CCM1 family.</text>
</comment>
<evidence type="ECO:0000256" key="4">
    <source>
        <dbReference type="ARBA" id="ARBA00044511"/>
    </source>
</evidence>
<feature type="domain" description="Ig-like" evidence="6">
    <location>
        <begin position="232"/>
        <end position="319"/>
    </location>
</feature>
<dbReference type="PROSITE" id="PS50835">
    <property type="entry name" value="IG_LIKE"/>
    <property type="match status" value="1"/>
</dbReference>
<dbReference type="InterPro" id="IPR007110">
    <property type="entry name" value="Ig-like_dom"/>
</dbReference>
<dbReference type="AlphaFoldDB" id="A0A409VK19"/>
<evidence type="ECO:0000259" key="6">
    <source>
        <dbReference type="PROSITE" id="PS50835"/>
    </source>
</evidence>
<evidence type="ECO:0000313" key="8">
    <source>
        <dbReference type="Proteomes" id="UP000284706"/>
    </source>
</evidence>
<dbReference type="STRING" id="231916.A0A409VK19"/>
<dbReference type="NCBIfam" id="TIGR00756">
    <property type="entry name" value="PPR"/>
    <property type="match status" value="2"/>
</dbReference>
<dbReference type="InterPro" id="IPR011990">
    <property type="entry name" value="TPR-like_helical_dom_sf"/>
</dbReference>
<keyword evidence="2" id="KW-0677">Repeat</keyword>
<dbReference type="InParanoid" id="A0A409VK19"/>
<dbReference type="EMBL" id="NHYE01005627">
    <property type="protein sequence ID" value="PPQ66567.1"/>
    <property type="molecule type" value="Genomic_DNA"/>
</dbReference>
<accession>A0A409VK19</accession>
<sequence>MAEPLALNVVHSLPRHTRRALLHAVKTSRRPSLAANFFTPVPRQMEGKLKSVESPPLAILLDCHAWACPRSQFALWYEDGPMRTVLLKELAPPTEVSPTRRVRRTSQSSRTRLRQVAQFPTSNHSPRMSSHVHYSTRAARVPNPNATRRAPFVPAVAKAKLETPEAVPPVEKIRKCLQYQSTSQENLDELSYAFSEARREDAFVTLPPGEILELSKALADHLDGLCVDQVRPHIISTWGKRLQNLLEYLPSSSTQQGDTLEMSLHCRAASFRDLPHQSDWFLQRIPSNPVEWGADHGEYRAAVLSFLLAKAAHHGLYECLRYLWLDNRKFSKRYFSRADQFQKLIATTRGLVEIIRPVFSWTLGKVSQQLVHSVIIACNSQKAFRVSAEIIDEARAQEMELDEALVLRTCRDLAYSKPDIETAFRLFEALPSSDSEVYTRTRLYLAGRRGDFEVAKESLEKRREQNMANEADLSHAIASLARKGKIAEVRDLFDEYFPLLPDGRRSGNPDIYHYTNAIQAHVQVGDTQGVGAWLEDMERAEVKPNKEFFTTLINVFKQQGDIRNAFGTFRFMRKAGVEPDTVVYTVLLSILARIKDCDTADALYMQAVTEDKIIPDDVMMNALMNVHVEAASWKETIRLFHHLTDLPANKQPPIDTYNALFKAYLLIGAPFRLMAKLFFKLQDIGGVPDNFTFAILMQSALDARELDVAKEIFEEAERREQETGQRNLVSLQILTMLMSGYLRSKKLDKAKEVFEMMTERGLQPTSVTFGEIIKAYGKYAWEDRMALAEEFVKKLQVEREWEHHPSKRQHLVHFYGPLLQEHAKKGNVEELERLYSEFLEAGGTPADGLLTHLLSCYRLVGEVDKAMEVWPVIRELSRGEIVNDDAPGREMQTRMADIHVPLSIYIDVLSKAGLHSEVSATWSDLQKDDFEFNSHNWNHLCVALVRAGEVERAFEIVERVLLPYERAVRTISDMVTYEEEQTLDDRLHMADGIETPPLEPPMHSNSARAQSQRTARILFSRKGKIDLLEDDEAIDADYAYPFSILQIISPQWNFWRPHNVVLRTLLIAFLQLRRGYLVQPIGPGQRAQNNVAVAEMDDRDFDATDAILDKLYATYPSTIARLQWFRTKEARRLGPTAFEKRYVRR</sequence>
<feature type="repeat" description="PPR" evidence="5">
    <location>
        <begin position="545"/>
        <end position="579"/>
    </location>
</feature>
<evidence type="ECO:0000256" key="5">
    <source>
        <dbReference type="PROSITE-ProRule" id="PRU00708"/>
    </source>
</evidence>
<evidence type="ECO:0000313" key="7">
    <source>
        <dbReference type="EMBL" id="PPQ66567.1"/>
    </source>
</evidence>
<protein>
    <recommendedName>
        <fullName evidence="6">Ig-like domain-containing protein</fullName>
    </recommendedName>
</protein>
<dbReference type="OrthoDB" id="185373at2759"/>
<dbReference type="Gene3D" id="1.25.40.10">
    <property type="entry name" value="Tetratricopeptide repeat domain"/>
    <property type="match status" value="4"/>
</dbReference>
<dbReference type="Pfam" id="PF13041">
    <property type="entry name" value="PPR_2"/>
    <property type="match status" value="1"/>
</dbReference>
<evidence type="ECO:0000256" key="2">
    <source>
        <dbReference type="ARBA" id="ARBA00022737"/>
    </source>
</evidence>
<organism evidence="7 8">
    <name type="scientific">Gymnopilus dilepis</name>
    <dbReference type="NCBI Taxonomy" id="231916"/>
    <lineage>
        <taxon>Eukaryota</taxon>
        <taxon>Fungi</taxon>
        <taxon>Dikarya</taxon>
        <taxon>Basidiomycota</taxon>
        <taxon>Agaricomycotina</taxon>
        <taxon>Agaricomycetes</taxon>
        <taxon>Agaricomycetidae</taxon>
        <taxon>Agaricales</taxon>
        <taxon>Agaricineae</taxon>
        <taxon>Hymenogastraceae</taxon>
        <taxon>Gymnopilus</taxon>
    </lineage>
</organism>
<feature type="repeat" description="PPR" evidence="5">
    <location>
        <begin position="730"/>
        <end position="764"/>
    </location>
</feature>
<dbReference type="Proteomes" id="UP000284706">
    <property type="component" value="Unassembled WGS sequence"/>
</dbReference>
<dbReference type="PANTHER" id="PTHR47447:SF17">
    <property type="entry name" value="OS12G0638900 PROTEIN"/>
    <property type="match status" value="1"/>
</dbReference>
<comment type="function">
    <text evidence="3">Regulates mitochondrial small subunit maturation by controlling 15S rRNA 5'-end processing. Localizes to the 5' precursor of the 15S rRNA in a position that is subsequently occupied by mS47 in the mature yeast mtSSU. Uses structure and sequence-specific RNA recognition, binding to a single-stranded region of the precursor and specifically recognizing bases -6 to -1. The exchange of Ccm1 for mS47 is coupled to the irreversible removal of precursor rRNA that is accompanied by conformational changes of the mitoribosomal proteins uS5m and mS26. These conformational changes signal completion of 5'-end rRNA processing through protection of the mature 5'-end of the 15S rRNA and stabilization of mS47. The removal of the 5' precursor together with the dissociation of Ccm1 may be catalyzed by the 5'-3' exoribonuclease Pet127. Involved in the specific removal of group I introns in mitochondrial encoded transcripts.</text>
</comment>
<comment type="caution">
    <text evidence="7">The sequence shown here is derived from an EMBL/GenBank/DDBJ whole genome shotgun (WGS) entry which is preliminary data.</text>
</comment>
<gene>
    <name evidence="7" type="ORF">CVT26_009467</name>
</gene>
<proteinExistence type="inferred from homology"/>
<reference evidence="7 8" key="1">
    <citation type="journal article" date="2018" name="Evol. Lett.">
        <title>Horizontal gene cluster transfer increased hallucinogenic mushroom diversity.</title>
        <authorList>
            <person name="Reynolds H.T."/>
            <person name="Vijayakumar V."/>
            <person name="Gluck-Thaler E."/>
            <person name="Korotkin H.B."/>
            <person name="Matheny P.B."/>
            <person name="Slot J.C."/>
        </authorList>
    </citation>
    <scope>NUCLEOTIDE SEQUENCE [LARGE SCALE GENOMIC DNA]</scope>
    <source>
        <strain evidence="7 8">SRW20</strain>
    </source>
</reference>
<evidence type="ECO:0000256" key="1">
    <source>
        <dbReference type="ARBA" id="ARBA00006192"/>
    </source>
</evidence>
<comment type="subunit">
    <text evidence="4">Binds to mitochondrial small subunit 15S rRNA.</text>
</comment>
<name>A0A409VK19_9AGAR</name>